<gene>
    <name evidence="1" type="ORF">SPRI_4236</name>
</gene>
<protein>
    <submittedName>
        <fullName evidence="1">Uncharacterized protein</fullName>
    </submittedName>
</protein>
<sequence length="101" mass="10720">MAERDETAVVGLAEVIGQVRDELERAQRAGEGRDLRFSVENVQLEFAVQVRREGSGRAELRIGVLTAGGGGSAARDTTHTIKVELKPHGPDGDPNISVGGE</sequence>
<accession>A0A0M4DKV3</accession>
<dbReference type="AlphaFoldDB" id="A0A0M4DKV3"/>
<organism evidence="1">
    <name type="scientific">Streptomyces pristinaespiralis</name>
    <dbReference type="NCBI Taxonomy" id="38300"/>
    <lineage>
        <taxon>Bacteria</taxon>
        <taxon>Bacillati</taxon>
        <taxon>Actinomycetota</taxon>
        <taxon>Actinomycetes</taxon>
        <taxon>Kitasatosporales</taxon>
        <taxon>Streptomycetaceae</taxon>
        <taxon>Streptomyces</taxon>
    </lineage>
</organism>
<dbReference type="EMBL" id="CP011340">
    <property type="protein sequence ID" value="ALC22542.1"/>
    <property type="molecule type" value="Genomic_DNA"/>
</dbReference>
<evidence type="ECO:0000313" key="1">
    <source>
        <dbReference type="EMBL" id="ALC22542.1"/>
    </source>
</evidence>
<dbReference type="Proteomes" id="UP000060513">
    <property type="component" value="Chromosome"/>
</dbReference>
<dbReference type="InterPro" id="IPR045608">
    <property type="entry name" value="Trypco2"/>
</dbReference>
<dbReference type="Pfam" id="PF19631">
    <property type="entry name" value="Trypco2"/>
    <property type="match status" value="1"/>
</dbReference>
<name>A0A0M4DKV3_STRPR</name>
<dbReference type="OrthoDB" id="4242859at2"/>
<dbReference type="STRING" id="38300.SPRI_4236"/>
<dbReference type="GeneID" id="97234722"/>
<evidence type="ECO:0000313" key="2">
    <source>
        <dbReference type="Proteomes" id="UP000060513"/>
    </source>
</evidence>
<proteinExistence type="predicted"/>
<reference evidence="1 2" key="1">
    <citation type="submission" date="2015-08" db="EMBL/GenBank/DDBJ databases">
        <title>Genome sequence of the pristinamycin over-producing bacterium Streptomyces pristinaespiralis HCCB10218.</title>
        <authorList>
            <person name="Tian J."/>
            <person name="Yang J."/>
            <person name="Li L."/>
            <person name="Ruan L."/>
            <person name="Wei W."/>
            <person name="Zheng G."/>
            <person name="Wei Z."/>
            <person name="Yang S."/>
            <person name="Ge M."/>
            <person name="Jiang W."/>
            <person name="Lu Y."/>
        </authorList>
    </citation>
    <scope>NUCLEOTIDE SEQUENCE [LARGE SCALE GENOMIC DNA]</scope>
    <source>
        <strain evidence="1 2">HCCB 10218</strain>
    </source>
</reference>
<dbReference type="KEGG" id="spri:SPRI_4236"/>
<dbReference type="RefSeq" id="WP_005316109.1">
    <property type="nucleotide sequence ID" value="NZ_CP011340.1"/>
</dbReference>
<dbReference type="OMA" id="RFWVVEA"/>
<dbReference type="PATRIC" id="fig|38300.4.peg.4440"/>